<evidence type="ECO:0000313" key="2">
    <source>
        <dbReference type="EMBL" id="SEL38319.1"/>
    </source>
</evidence>
<sequence length="179" mass="18807">MTFSARRGRDRRHAGTAALLLAVGGAVTPMAWVLAPLSLARAYRAGAIWSAIVGSLAWSAAGVGWINPHALAGYPAEITGPWLALLVGAMAASAAWACERRRSADELLRAAGLLALVAVPWSPLTGLTVALSCWFASARAPHPRAANDNQPGHRRFIPARAASTLTYSPLRSARPAMHD</sequence>
<evidence type="ECO:0000313" key="3">
    <source>
        <dbReference type="Proteomes" id="UP000199214"/>
    </source>
</evidence>
<keyword evidence="1" id="KW-0812">Transmembrane</keyword>
<keyword evidence="1" id="KW-0472">Membrane</keyword>
<reference evidence="3" key="1">
    <citation type="submission" date="2016-10" db="EMBL/GenBank/DDBJ databases">
        <authorList>
            <person name="Varghese N."/>
            <person name="Submissions S."/>
        </authorList>
    </citation>
    <scope>NUCLEOTIDE SEQUENCE [LARGE SCALE GENOMIC DNA]</scope>
    <source>
        <strain evidence="3">JS21-1</strain>
    </source>
</reference>
<accession>A0A1H7PRT4</accession>
<proteinExistence type="predicted"/>
<dbReference type="EMBL" id="FNZZ01000003">
    <property type="protein sequence ID" value="SEL38319.1"/>
    <property type="molecule type" value="Genomic_DNA"/>
</dbReference>
<dbReference type="Proteomes" id="UP000199214">
    <property type="component" value="Unassembled WGS sequence"/>
</dbReference>
<name>A0A1H7PRT4_9SPHN</name>
<feature type="transmembrane region" description="Helical" evidence="1">
    <location>
        <begin position="14"/>
        <end position="35"/>
    </location>
</feature>
<feature type="transmembrane region" description="Helical" evidence="1">
    <location>
        <begin position="78"/>
        <end position="98"/>
    </location>
</feature>
<organism evidence="2 3">
    <name type="scientific">Sphingomonas palmae</name>
    <dbReference type="NCBI Taxonomy" id="1855283"/>
    <lineage>
        <taxon>Bacteria</taxon>
        <taxon>Pseudomonadati</taxon>
        <taxon>Pseudomonadota</taxon>
        <taxon>Alphaproteobacteria</taxon>
        <taxon>Sphingomonadales</taxon>
        <taxon>Sphingomonadaceae</taxon>
        <taxon>Sphingomonas</taxon>
    </lineage>
</organism>
<dbReference type="RefSeq" id="WP_093005703.1">
    <property type="nucleotide sequence ID" value="NZ_FNZZ01000003.1"/>
</dbReference>
<protein>
    <submittedName>
        <fullName evidence="2">Uncharacterized protein</fullName>
    </submittedName>
</protein>
<keyword evidence="1" id="KW-1133">Transmembrane helix</keyword>
<feature type="transmembrane region" description="Helical" evidence="1">
    <location>
        <begin position="110"/>
        <end position="137"/>
    </location>
</feature>
<gene>
    <name evidence="2" type="ORF">SAMN05216382_1925</name>
</gene>
<feature type="transmembrane region" description="Helical" evidence="1">
    <location>
        <begin position="47"/>
        <end position="66"/>
    </location>
</feature>
<dbReference type="AlphaFoldDB" id="A0A1H7PRT4"/>
<evidence type="ECO:0000256" key="1">
    <source>
        <dbReference type="SAM" id="Phobius"/>
    </source>
</evidence>
<keyword evidence="3" id="KW-1185">Reference proteome</keyword>